<keyword evidence="6" id="KW-0406">Ion transport</keyword>
<evidence type="ECO:0000256" key="7">
    <source>
        <dbReference type="ARBA" id="ARBA00023136"/>
    </source>
</evidence>
<feature type="transmembrane region" description="Helical" evidence="8">
    <location>
        <begin position="88"/>
        <end position="108"/>
    </location>
</feature>
<evidence type="ECO:0000256" key="3">
    <source>
        <dbReference type="ARBA" id="ARBA00022449"/>
    </source>
</evidence>
<feature type="domain" description="Cation/H+ exchanger transmembrane" evidence="9">
    <location>
        <begin position="10"/>
        <end position="389"/>
    </location>
</feature>
<dbReference type="AlphaFoldDB" id="F2LTL7"/>
<comment type="subcellular location">
    <subcellularLocation>
        <location evidence="1">Membrane</location>
        <topology evidence="1">Multi-pass membrane protein</topology>
    </subcellularLocation>
</comment>
<accession>F2LTL7</accession>
<dbReference type="eggNOG" id="COG0475">
    <property type="taxonomic scope" value="Bacteria"/>
</dbReference>
<keyword evidence="2" id="KW-0813">Transport</keyword>
<dbReference type="KEGG" id="hmr:Hipma_0365"/>
<feature type="transmembrane region" description="Helical" evidence="8">
    <location>
        <begin position="335"/>
        <end position="356"/>
    </location>
</feature>
<keyword evidence="4 8" id="KW-0812">Transmembrane</keyword>
<feature type="transmembrane region" description="Helical" evidence="8">
    <location>
        <begin position="57"/>
        <end position="76"/>
    </location>
</feature>
<dbReference type="STRING" id="760142.Hipma_0365"/>
<evidence type="ECO:0000313" key="11">
    <source>
        <dbReference type="Proteomes" id="UP000008139"/>
    </source>
</evidence>
<evidence type="ECO:0000256" key="5">
    <source>
        <dbReference type="ARBA" id="ARBA00022989"/>
    </source>
</evidence>
<dbReference type="PANTHER" id="PTHR43562">
    <property type="entry name" value="NAPA-TYPE SODIUM/HYDROGEN ANTIPORTER"/>
    <property type="match status" value="1"/>
</dbReference>
<keyword evidence="11" id="KW-1185">Reference proteome</keyword>
<feature type="transmembrane region" description="Helical" evidence="8">
    <location>
        <begin position="181"/>
        <end position="202"/>
    </location>
</feature>
<keyword evidence="5 8" id="KW-1133">Transmembrane helix</keyword>
<dbReference type="Gene3D" id="1.20.1530.20">
    <property type="match status" value="1"/>
</dbReference>
<dbReference type="RefSeq" id="WP_013681386.1">
    <property type="nucleotide sequence ID" value="NC_015318.1"/>
</dbReference>
<feature type="transmembrane region" description="Helical" evidence="8">
    <location>
        <begin position="120"/>
        <end position="141"/>
    </location>
</feature>
<sequence length="399" mass="44192">MIDSLTLIVILSFLIPILTTRITKELVPSVAFEIFVGFIIGKSGLNLIHTGSETMEFLSNFGLAFLMFLGGLETQINTKKHAGGLISSPYSLAGMIFILTAIMSWLFSSFLTKTFNCSKSILYMTLIFSTTSVAIVFPTLKSRNDLKNTYKQTLLYAAFFADFLTLIAITIFSAYEDKNRITAEILIFFLFIAVVFLFVKFIKKVPKNENLAKSIQMVQYKPHIQIGIRGSFAILFLFMFLSEKLGIEIILGSFIAGIIISTINQNRVKVLRAKLDAIGYGFFIPLFFIYQGAKSTIPLKSETGLHFIIITIVGAIAIKTIASLPLILRFSLKETLAGGVLLSGRLSLIIAASIIGTKLKIISKEINSAIIILAAISCILSPFIFNLILRPKKQTLFKD</sequence>
<dbReference type="GO" id="GO:0015297">
    <property type="term" value="F:antiporter activity"/>
    <property type="evidence" value="ECO:0007669"/>
    <property type="project" value="UniProtKB-KW"/>
</dbReference>
<gene>
    <name evidence="10" type="ordered locus">Hipma_0365</name>
</gene>
<keyword evidence="7 8" id="KW-0472">Membrane</keyword>
<dbReference type="HOGENOM" id="CLU_005126_7_1_7"/>
<dbReference type="PANTHER" id="PTHR43562:SF1">
    <property type="entry name" value="NA(+)_H(+) ANTIPORTER YJBQ-RELATED"/>
    <property type="match status" value="1"/>
</dbReference>
<proteinExistence type="predicted"/>
<evidence type="ECO:0000259" key="9">
    <source>
        <dbReference type="Pfam" id="PF00999"/>
    </source>
</evidence>
<dbReference type="OrthoDB" id="9793589at2"/>
<feature type="transmembrane region" description="Helical" evidence="8">
    <location>
        <begin position="368"/>
        <end position="389"/>
    </location>
</feature>
<reference evidence="11" key="2">
    <citation type="submission" date="2011-03" db="EMBL/GenBank/DDBJ databases">
        <title>The complete genome of Hippea maritima DSM 10411.</title>
        <authorList>
            <consortium name="US DOE Joint Genome Institute (JGI-PGF)"/>
            <person name="Lucas S."/>
            <person name="Copeland A."/>
            <person name="Lapidus A."/>
            <person name="Bruce D."/>
            <person name="Goodwin L."/>
            <person name="Pitluck S."/>
            <person name="Peters L."/>
            <person name="Kyrpides N."/>
            <person name="Mavromatis K."/>
            <person name="Pagani I."/>
            <person name="Ivanova N."/>
            <person name="Mikhailova N."/>
            <person name="Lu M."/>
            <person name="Detter J.C."/>
            <person name="Tapia R."/>
            <person name="Han C."/>
            <person name="Land M."/>
            <person name="Hauser L."/>
            <person name="Markowitz V."/>
            <person name="Cheng J.-F."/>
            <person name="Hugenholtz P."/>
            <person name="Woyke T."/>
            <person name="Wu D."/>
            <person name="Spring S."/>
            <person name="Schroeder M."/>
            <person name="Brambilla E."/>
            <person name="Klenk H.-P."/>
            <person name="Eisen J.A."/>
        </authorList>
    </citation>
    <scope>NUCLEOTIDE SEQUENCE [LARGE SCALE GENOMIC DNA]</scope>
    <source>
        <strain evidence="11">ATCC 700847 / DSM 10411 / MH2</strain>
    </source>
</reference>
<dbReference type="InterPro" id="IPR038770">
    <property type="entry name" value="Na+/solute_symporter_sf"/>
</dbReference>
<dbReference type="GO" id="GO:0016020">
    <property type="term" value="C:membrane"/>
    <property type="evidence" value="ECO:0007669"/>
    <property type="project" value="UniProtKB-SubCell"/>
</dbReference>
<organism evidence="10 11">
    <name type="scientific">Hippea maritima (strain ATCC 700847 / DSM 10411 / MH2)</name>
    <dbReference type="NCBI Taxonomy" id="760142"/>
    <lineage>
        <taxon>Bacteria</taxon>
        <taxon>Pseudomonadati</taxon>
        <taxon>Campylobacterota</taxon>
        <taxon>Desulfurellia</taxon>
        <taxon>Desulfurellales</taxon>
        <taxon>Hippeaceae</taxon>
        <taxon>Hippea</taxon>
    </lineage>
</organism>
<name>F2LTL7_HIPMA</name>
<feature type="transmembrane region" description="Helical" evidence="8">
    <location>
        <begin position="153"/>
        <end position="175"/>
    </location>
</feature>
<evidence type="ECO:0000256" key="1">
    <source>
        <dbReference type="ARBA" id="ARBA00004141"/>
    </source>
</evidence>
<evidence type="ECO:0000256" key="4">
    <source>
        <dbReference type="ARBA" id="ARBA00022692"/>
    </source>
</evidence>
<dbReference type="Proteomes" id="UP000008139">
    <property type="component" value="Chromosome"/>
</dbReference>
<feature type="transmembrane region" description="Helical" evidence="8">
    <location>
        <begin position="275"/>
        <end position="293"/>
    </location>
</feature>
<dbReference type="Pfam" id="PF00999">
    <property type="entry name" value="Na_H_Exchanger"/>
    <property type="match status" value="1"/>
</dbReference>
<evidence type="ECO:0000256" key="8">
    <source>
        <dbReference type="SAM" id="Phobius"/>
    </source>
</evidence>
<dbReference type="EMBL" id="CP002606">
    <property type="protein sequence ID" value="AEA33342.1"/>
    <property type="molecule type" value="Genomic_DNA"/>
</dbReference>
<feature type="transmembrane region" description="Helical" evidence="8">
    <location>
        <begin position="247"/>
        <end position="263"/>
    </location>
</feature>
<reference evidence="10 11" key="1">
    <citation type="journal article" date="2011" name="Stand. Genomic Sci.">
        <title>Complete genome sequence of the thermophilic sulfur-reducer Hippea maritima type strain (MH(2)).</title>
        <authorList>
            <person name="Huntemann M."/>
            <person name="Lu M."/>
            <person name="Nolan M."/>
            <person name="Lapidus A."/>
            <person name="Lucas S."/>
            <person name="Hammon N."/>
            <person name="Deshpande S."/>
            <person name="Cheng J.F."/>
            <person name="Tapia R."/>
            <person name="Han C."/>
            <person name="Goodwin L."/>
            <person name="Pitluck S."/>
            <person name="Liolios K."/>
            <person name="Pagani I."/>
            <person name="Ivanova N."/>
            <person name="Ovchinikova G."/>
            <person name="Pati A."/>
            <person name="Chen A."/>
            <person name="Palaniappan K."/>
            <person name="Land M."/>
            <person name="Hauser L."/>
            <person name="Jeffries C.D."/>
            <person name="Detter J.C."/>
            <person name="Brambilla E.M."/>
            <person name="Rohde M."/>
            <person name="Spring S."/>
            <person name="Goker M."/>
            <person name="Woyke T."/>
            <person name="Bristow J."/>
            <person name="Eisen J.A."/>
            <person name="Markowitz V."/>
            <person name="Hugenholtz P."/>
            <person name="Kyrpides N.C."/>
            <person name="Klenk H.P."/>
            <person name="Mavromatis K."/>
        </authorList>
    </citation>
    <scope>NUCLEOTIDE SEQUENCE [LARGE SCALE GENOMIC DNA]</scope>
    <source>
        <strain evidence="11">ATCC 700847 / DSM 10411 / MH2</strain>
    </source>
</reference>
<dbReference type="InterPro" id="IPR006153">
    <property type="entry name" value="Cation/H_exchanger_TM"/>
</dbReference>
<evidence type="ECO:0000256" key="6">
    <source>
        <dbReference type="ARBA" id="ARBA00023065"/>
    </source>
</evidence>
<evidence type="ECO:0000313" key="10">
    <source>
        <dbReference type="EMBL" id="AEA33342.1"/>
    </source>
</evidence>
<feature type="transmembrane region" description="Helical" evidence="8">
    <location>
        <begin position="305"/>
        <end position="328"/>
    </location>
</feature>
<dbReference type="InParanoid" id="F2LTL7"/>
<dbReference type="GO" id="GO:1902600">
    <property type="term" value="P:proton transmembrane transport"/>
    <property type="evidence" value="ECO:0007669"/>
    <property type="project" value="InterPro"/>
</dbReference>
<evidence type="ECO:0000256" key="2">
    <source>
        <dbReference type="ARBA" id="ARBA00022448"/>
    </source>
</evidence>
<feature type="transmembrane region" description="Helical" evidence="8">
    <location>
        <begin position="223"/>
        <end position="241"/>
    </location>
</feature>
<dbReference type="FunCoup" id="F2LTL7">
    <property type="interactions" value="401"/>
</dbReference>
<keyword evidence="3" id="KW-0050">Antiport</keyword>
<protein>
    <submittedName>
        <fullName evidence="10">Sodium/hydrogen exchanger</fullName>
    </submittedName>
</protein>